<keyword evidence="1" id="KW-1133">Transmembrane helix</keyword>
<dbReference type="AlphaFoldDB" id="A0A1I7VGV9"/>
<dbReference type="KEGG" id="loa:LOAG_11145"/>
<dbReference type="RefSeq" id="XP_003146716.2">
    <property type="nucleotide sequence ID" value="XM_003146668.2"/>
</dbReference>
<proteinExistence type="predicted"/>
<dbReference type="Proteomes" id="UP000095285">
    <property type="component" value="Unassembled WGS sequence"/>
</dbReference>
<keyword evidence="3" id="KW-1185">Reference proteome</keyword>
<name>A0A1I7VGV9_LOALO</name>
<dbReference type="GeneID" id="9948597"/>
<reference evidence="2 3" key="1">
    <citation type="submission" date="2012-04" db="EMBL/GenBank/DDBJ databases">
        <title>The Genome Sequence of Loa loa.</title>
        <authorList>
            <consortium name="The Broad Institute Genome Sequencing Platform"/>
            <consortium name="Broad Institute Genome Sequencing Center for Infectious Disease"/>
            <person name="Nutman T.B."/>
            <person name="Fink D.L."/>
            <person name="Russ C."/>
            <person name="Young S."/>
            <person name="Zeng Q."/>
            <person name="Gargeya S."/>
            <person name="Alvarado L."/>
            <person name="Berlin A."/>
            <person name="Chapman S.B."/>
            <person name="Chen Z."/>
            <person name="Freedman E."/>
            <person name="Gellesch M."/>
            <person name="Goldberg J."/>
            <person name="Griggs A."/>
            <person name="Gujja S."/>
            <person name="Heilman E.R."/>
            <person name="Heiman D."/>
            <person name="Howarth C."/>
            <person name="Mehta T."/>
            <person name="Neiman D."/>
            <person name="Pearson M."/>
            <person name="Roberts A."/>
            <person name="Saif S."/>
            <person name="Shea T."/>
            <person name="Shenoy N."/>
            <person name="Sisk P."/>
            <person name="Stolte C."/>
            <person name="Sykes S."/>
            <person name="White J."/>
            <person name="Yandava C."/>
            <person name="Haas B."/>
            <person name="Henn M.R."/>
            <person name="Nusbaum C."/>
            <person name="Birren B."/>
        </authorList>
    </citation>
    <scope>NUCLEOTIDE SEQUENCE [LARGE SCALE GENOMIC DNA]</scope>
</reference>
<sequence length="123" mass="13295">MPHSTDNCVLSVNLTGRCRSGCLLQSMCARSAMLKEGAHLPYAFAYDKADGAIIVQRGSVARTNAADVDHLRMRAVPWRRRSQTGGGKAKTKEKGKDWWCCSLLSLLMPLLSGSLASTGIASR</sequence>
<gene>
    <name evidence="2 4" type="ORF">LOAG_11145</name>
</gene>
<dbReference type="CTD" id="9948597"/>
<feature type="transmembrane region" description="Helical" evidence="1">
    <location>
        <begin position="98"/>
        <end position="121"/>
    </location>
</feature>
<dbReference type="InParanoid" id="A0A1I7VGV9"/>
<keyword evidence="1" id="KW-0472">Membrane</keyword>
<reference evidence="4" key="2">
    <citation type="submission" date="2016-11" db="UniProtKB">
        <authorList>
            <consortium name="WormBaseParasite"/>
        </authorList>
    </citation>
    <scope>IDENTIFICATION</scope>
</reference>
<organism evidence="3 4">
    <name type="scientific">Loa loa</name>
    <name type="common">Eye worm</name>
    <name type="synonym">Filaria loa</name>
    <dbReference type="NCBI Taxonomy" id="7209"/>
    <lineage>
        <taxon>Eukaryota</taxon>
        <taxon>Metazoa</taxon>
        <taxon>Ecdysozoa</taxon>
        <taxon>Nematoda</taxon>
        <taxon>Chromadorea</taxon>
        <taxon>Rhabditida</taxon>
        <taxon>Spirurina</taxon>
        <taxon>Spiruromorpha</taxon>
        <taxon>Filarioidea</taxon>
        <taxon>Onchocercidae</taxon>
        <taxon>Loa</taxon>
    </lineage>
</organism>
<evidence type="ECO:0000313" key="3">
    <source>
        <dbReference type="Proteomes" id="UP000095285"/>
    </source>
</evidence>
<accession>A0A1I7VGV9</accession>
<accession>A0A1S0TPP9</accession>
<evidence type="ECO:0000256" key="1">
    <source>
        <dbReference type="SAM" id="Phobius"/>
    </source>
</evidence>
<dbReference type="WBParaSite" id="EN70_2418">
    <property type="protein sequence ID" value="EN70_2418"/>
    <property type="gene ID" value="EN70_2418"/>
</dbReference>
<protein>
    <submittedName>
        <fullName evidence="2 4">Uncharacterized protein</fullName>
    </submittedName>
</protein>
<evidence type="ECO:0000313" key="4">
    <source>
        <dbReference type="WBParaSite" id="EN70_2418"/>
    </source>
</evidence>
<evidence type="ECO:0000313" key="2">
    <source>
        <dbReference type="EMBL" id="EFO17354.2"/>
    </source>
</evidence>
<dbReference type="EMBL" id="JH712318">
    <property type="protein sequence ID" value="EFO17354.2"/>
    <property type="molecule type" value="Genomic_DNA"/>
</dbReference>
<keyword evidence="1" id="KW-0812">Transmembrane</keyword>
<dbReference type="STRING" id="7209.A0A1I7VGV9"/>
<dbReference type="OrthoDB" id="5864856at2759"/>